<reference evidence="1 2" key="1">
    <citation type="submission" date="2014-09" db="EMBL/GenBank/DDBJ databases">
        <title>Lactobacillus mucosae CRL573 Genome Sequencing.</title>
        <authorList>
            <person name="Bleckwedel J."/>
            <person name="Teran L.C."/>
            <person name="Bonacina J."/>
            <person name="Saavedra L."/>
            <person name="Mozzi F.B."/>
            <person name="Raya R.R."/>
        </authorList>
    </citation>
    <scope>NUCLEOTIDE SEQUENCE [LARGE SCALE GENOMIC DNA]</scope>
    <source>
        <strain evidence="1 2">CRL573</strain>
    </source>
</reference>
<dbReference type="AlphaFoldDB" id="A0A099YCX8"/>
<dbReference type="RefSeq" id="WP_034539556.1">
    <property type="nucleotide sequence ID" value="NZ_JBKZBD010000006.1"/>
</dbReference>
<gene>
    <name evidence="1" type="ORF">LX03_02985</name>
</gene>
<dbReference type="InterPro" id="IPR006450">
    <property type="entry name" value="Phage_HK97_gp6-like"/>
</dbReference>
<dbReference type="EMBL" id="JROC01000026">
    <property type="protein sequence ID" value="KGL67262.1"/>
    <property type="molecule type" value="Genomic_DNA"/>
</dbReference>
<comment type="caution">
    <text evidence="1">The sequence shown here is derived from an EMBL/GenBank/DDBJ whole genome shotgun (WGS) entry which is preliminary data.</text>
</comment>
<sequence length="100" mass="11095">MIDTQSMLDELCLDATDETTQLITDLLSQSESIIRDSVDKTKPLTTYEQDPIFVRASKTLCTQLYYDRALTGGMSLGLQMMINHLKGEVGADGYKPNSTV</sequence>
<proteinExistence type="predicted"/>
<protein>
    <recommendedName>
        <fullName evidence="3">Phage gp6-like head-tail connector protein</fullName>
    </recommendedName>
</protein>
<evidence type="ECO:0008006" key="3">
    <source>
        <dbReference type="Google" id="ProtNLM"/>
    </source>
</evidence>
<organism evidence="1 2">
    <name type="scientific">Limosilactobacillus mucosae</name>
    <name type="common">Lactobacillus mucosae</name>
    <dbReference type="NCBI Taxonomy" id="97478"/>
    <lineage>
        <taxon>Bacteria</taxon>
        <taxon>Bacillati</taxon>
        <taxon>Bacillota</taxon>
        <taxon>Bacilli</taxon>
        <taxon>Lactobacillales</taxon>
        <taxon>Lactobacillaceae</taxon>
        <taxon>Limosilactobacillus</taxon>
    </lineage>
</organism>
<accession>A0A099YCX8</accession>
<name>A0A099YCX8_LIMMU</name>
<evidence type="ECO:0000313" key="2">
    <source>
        <dbReference type="Proteomes" id="UP000030001"/>
    </source>
</evidence>
<evidence type="ECO:0000313" key="1">
    <source>
        <dbReference type="EMBL" id="KGL67262.1"/>
    </source>
</evidence>
<dbReference type="Proteomes" id="UP000030001">
    <property type="component" value="Unassembled WGS sequence"/>
</dbReference>
<dbReference type="NCBIfam" id="TIGR01560">
    <property type="entry name" value="put_DNA_pack"/>
    <property type="match status" value="1"/>
</dbReference>